<dbReference type="EMBL" id="OW240912">
    <property type="protein sequence ID" value="CAH2219903.1"/>
    <property type="molecule type" value="Genomic_DNA"/>
</dbReference>
<dbReference type="GO" id="GO:0005044">
    <property type="term" value="F:scavenger receptor activity"/>
    <property type="evidence" value="ECO:0007669"/>
    <property type="project" value="InterPro"/>
</dbReference>
<feature type="region of interest" description="Disordered" evidence="2">
    <location>
        <begin position="619"/>
        <end position="650"/>
    </location>
</feature>
<reference evidence="4" key="1">
    <citation type="submission" date="2022-03" db="EMBL/GenBank/DDBJ databases">
        <authorList>
            <person name="Alioto T."/>
            <person name="Alioto T."/>
            <person name="Gomez Garrido J."/>
        </authorList>
    </citation>
    <scope>NUCLEOTIDE SEQUENCE</scope>
</reference>
<feature type="domain" description="EGF-like" evidence="3">
    <location>
        <begin position="93"/>
        <end position="104"/>
    </location>
</feature>
<dbReference type="GO" id="GO:0016358">
    <property type="term" value="P:dendrite development"/>
    <property type="evidence" value="ECO:0007669"/>
    <property type="project" value="TreeGrafter"/>
</dbReference>
<dbReference type="InterPro" id="IPR009030">
    <property type="entry name" value="Growth_fac_rcpt_cys_sf"/>
</dbReference>
<evidence type="ECO:0000313" key="4">
    <source>
        <dbReference type="EMBL" id="CAH2219903.1"/>
    </source>
</evidence>
<feature type="compositionally biased region" description="Basic and acidic residues" evidence="2">
    <location>
        <begin position="1"/>
        <end position="14"/>
    </location>
</feature>
<dbReference type="GO" id="GO:0030169">
    <property type="term" value="F:low-density lipoprotein particle binding"/>
    <property type="evidence" value="ECO:0007669"/>
    <property type="project" value="TreeGrafter"/>
</dbReference>
<accession>A0AAD1QY40</accession>
<dbReference type="SUPFAM" id="SSF57184">
    <property type="entry name" value="Growth factor receptor domain"/>
    <property type="match status" value="1"/>
</dbReference>
<feature type="region of interest" description="Disordered" evidence="2">
    <location>
        <begin position="1"/>
        <end position="26"/>
    </location>
</feature>
<proteinExistence type="predicted"/>
<evidence type="ECO:0000256" key="1">
    <source>
        <dbReference type="ARBA" id="ARBA00022536"/>
    </source>
</evidence>
<gene>
    <name evidence="4" type="ORF">PECUL_23A052472</name>
</gene>
<keyword evidence="1" id="KW-0245">EGF-like domain</keyword>
<dbReference type="PRINTS" id="PR00011">
    <property type="entry name" value="EGFLAMININ"/>
</dbReference>
<organism evidence="4 5">
    <name type="scientific">Pelobates cultripes</name>
    <name type="common">Western spadefoot toad</name>
    <dbReference type="NCBI Taxonomy" id="61616"/>
    <lineage>
        <taxon>Eukaryota</taxon>
        <taxon>Metazoa</taxon>
        <taxon>Chordata</taxon>
        <taxon>Craniata</taxon>
        <taxon>Vertebrata</taxon>
        <taxon>Euteleostomi</taxon>
        <taxon>Amphibia</taxon>
        <taxon>Batrachia</taxon>
        <taxon>Anura</taxon>
        <taxon>Pelobatoidea</taxon>
        <taxon>Pelobatidae</taxon>
        <taxon>Pelobates</taxon>
    </lineage>
</organism>
<dbReference type="GO" id="GO:0007157">
    <property type="term" value="P:heterophilic cell-cell adhesion via plasma membrane cell adhesion molecules"/>
    <property type="evidence" value="ECO:0007669"/>
    <property type="project" value="TreeGrafter"/>
</dbReference>
<evidence type="ECO:0000259" key="3">
    <source>
        <dbReference type="PROSITE" id="PS00022"/>
    </source>
</evidence>
<feature type="compositionally biased region" description="Polar residues" evidence="2">
    <location>
        <begin position="627"/>
        <end position="637"/>
    </location>
</feature>
<dbReference type="Gene3D" id="2.170.300.10">
    <property type="entry name" value="Tie2 ligand-binding domain superfamily"/>
    <property type="match status" value="2"/>
</dbReference>
<dbReference type="SMART" id="SM00181">
    <property type="entry name" value="EGF"/>
    <property type="match status" value="4"/>
</dbReference>
<dbReference type="InterPro" id="IPR042635">
    <property type="entry name" value="MEGF10/SREC1/2-like"/>
</dbReference>
<dbReference type="PROSITE" id="PS00022">
    <property type="entry name" value="EGF_1"/>
    <property type="match status" value="1"/>
</dbReference>
<dbReference type="Proteomes" id="UP001295444">
    <property type="component" value="Chromosome 01"/>
</dbReference>
<dbReference type="PANTHER" id="PTHR24043">
    <property type="entry name" value="SCAVENGER RECEPTOR CLASS F"/>
    <property type="match status" value="1"/>
</dbReference>
<sequence length="744" mass="80707">MEDSHNGSDHEGAPHKHPWKGNSASAGKDPAGVNVCKSESVTNGLVCCPGWKQEGRACTTNGKCKCQEGWWGVSCEFQCDCLHGKCSPVTGECECHAGYHGKNCADPCLSGTYGPNCKMTCGKCTEVALCSRFDGSCPSCKPGWNGTHCDQPCLPGYYGVQCLQRCPKCRGNEVCKKESGVCQTCDAGRMGPRCDSLCPIGRYGEGCQSMCPACIHGSCDPVTGDCMCDPGYWKYSCNETCPYGFFGGNCSGKCNCSEGPCSPVDGTCQWTANQKGAMIAGVLIPLSLIFILCCCCCCGNNQSTPKDRVNNGEGGSLSRMKHNFQGALANIYSVLPCCSVGNSKLSWVTVSHHDAELPFNHSFIESPSTGWLSENSFSSFESDDGGPVYCVPPREGMSVADIDGFQEMSSKCNVFPEALAFNSDDSCQPFSIPRTSSIAKAKRPSVSFAEGTRFESRRSSTTDTPNLARKPKLALSLPKLPSIQSNTLNGEELQKCEQTNGKLNPELEDHPKLQRSMPVGRRRTMSNAQKVALKIEMAESGTSENIYEMKRKIPVISTVYVSVGPPKKPYKPRRKSEGNVDGAVQAVLKRLGSFQKGIPKPVRKSLLQPPNFRASQTKIYEEEGKTTSKTCDSSNVPPNARLQDNTKRKALVPSSSILKKVVTKGEGDTEWEGSTGNLENVYSSLTDPVLLEQNLNEEHIYQSPEGTGHLEPKYENITLPHSYDNNEIETCPVYEDAQMTNESS</sequence>
<evidence type="ECO:0000313" key="5">
    <source>
        <dbReference type="Proteomes" id="UP001295444"/>
    </source>
</evidence>
<dbReference type="PANTHER" id="PTHR24043:SF0">
    <property type="entry name" value="SCAVENGER RECEPTOR CLASS F MEMBER 1"/>
    <property type="match status" value="1"/>
</dbReference>
<name>A0AAD1QY40_PELCU</name>
<evidence type="ECO:0000256" key="2">
    <source>
        <dbReference type="SAM" id="MobiDB-lite"/>
    </source>
</evidence>
<dbReference type="InterPro" id="IPR000742">
    <property type="entry name" value="EGF"/>
</dbReference>
<dbReference type="GO" id="GO:0016322">
    <property type="term" value="P:neuron remodeling"/>
    <property type="evidence" value="ECO:0007669"/>
    <property type="project" value="TreeGrafter"/>
</dbReference>
<protein>
    <submittedName>
        <fullName evidence="4">Scavenger receptor class F member 1</fullName>
    </submittedName>
</protein>
<keyword evidence="5" id="KW-1185">Reference proteome</keyword>
<dbReference type="AlphaFoldDB" id="A0AAD1QY40"/>
<keyword evidence="4" id="KW-0675">Receptor</keyword>
<dbReference type="GO" id="GO:0016020">
    <property type="term" value="C:membrane"/>
    <property type="evidence" value="ECO:0007669"/>
    <property type="project" value="TreeGrafter"/>
</dbReference>